<evidence type="ECO:0000313" key="2">
    <source>
        <dbReference type="EMBL" id="CAH3023165.1"/>
    </source>
</evidence>
<protein>
    <submittedName>
        <fullName evidence="2">Uncharacterized protein</fullName>
    </submittedName>
</protein>
<feature type="region of interest" description="Disordered" evidence="1">
    <location>
        <begin position="320"/>
        <end position="349"/>
    </location>
</feature>
<evidence type="ECO:0000256" key="1">
    <source>
        <dbReference type="SAM" id="MobiDB-lite"/>
    </source>
</evidence>
<name>A0ABN8M5Z7_9CNID</name>
<dbReference type="Proteomes" id="UP001159427">
    <property type="component" value="Unassembled WGS sequence"/>
</dbReference>
<evidence type="ECO:0000313" key="3">
    <source>
        <dbReference type="Proteomes" id="UP001159427"/>
    </source>
</evidence>
<reference evidence="2 3" key="1">
    <citation type="submission" date="2022-05" db="EMBL/GenBank/DDBJ databases">
        <authorList>
            <consortium name="Genoscope - CEA"/>
            <person name="William W."/>
        </authorList>
    </citation>
    <scope>NUCLEOTIDE SEQUENCE [LARGE SCALE GENOMIC DNA]</scope>
</reference>
<comment type="caution">
    <text evidence="2">The sequence shown here is derived from an EMBL/GenBank/DDBJ whole genome shotgun (WGS) entry which is preliminary data.</text>
</comment>
<proteinExistence type="predicted"/>
<accession>A0ABN8M5Z7</accession>
<organism evidence="2 3">
    <name type="scientific">Porites evermanni</name>
    <dbReference type="NCBI Taxonomy" id="104178"/>
    <lineage>
        <taxon>Eukaryota</taxon>
        <taxon>Metazoa</taxon>
        <taxon>Cnidaria</taxon>
        <taxon>Anthozoa</taxon>
        <taxon>Hexacorallia</taxon>
        <taxon>Scleractinia</taxon>
        <taxon>Fungiina</taxon>
        <taxon>Poritidae</taxon>
        <taxon>Porites</taxon>
    </lineage>
</organism>
<keyword evidence="3" id="KW-1185">Reference proteome</keyword>
<dbReference type="EMBL" id="CALNXI010000249">
    <property type="protein sequence ID" value="CAH3023165.1"/>
    <property type="molecule type" value="Genomic_DNA"/>
</dbReference>
<feature type="compositionally biased region" description="Polar residues" evidence="1">
    <location>
        <begin position="320"/>
        <end position="340"/>
    </location>
</feature>
<gene>
    <name evidence="2" type="ORF">PEVE_00018287</name>
</gene>
<sequence>MADNNVVGEVDENSVCSIHHLICNSRRPRLMMQLTVHYLFARRRLPLSVCLISLLMLLSQRRVITQLPRRRSCQRLVRNTGWWENVWNNYSEARFKKTFRISMATFRYILDRIEPILARQTLTEDPISPDERLAICLYRLGRGDYYYTIAEMVGRGVSTLAITKQGAAEAEKGLPSAHRASSATADHIRPSSTRDLELEIRLTEVQNQKLALELEVLRLHQADGSAAVNTKNSSTQPTSEMTCKKRTVDWPHKFAPAMLDLLELLMAKASSYSWSSVHSFHGHIAKQVELWHLEWTSLSEIREKANTYFKHSDLRSSQLRPNITSSLSSPSVPPAQNQRPPTKPEADKPCRQWNYYRSCSRDKANLESFHAFHNDLSSLPATGTSIDNQQFVPPVIQHIIASQHGLPNALGARIPVLTPLNIPAWESKLLDYHDCQIVDFLRYGWLVNYTAN</sequence>